<dbReference type="PANTHER" id="PTHR43283:SF3">
    <property type="entry name" value="BETA-LACTAMASE FAMILY PROTEIN (AFU_ORTHOLOGUE AFUA_5G07500)"/>
    <property type="match status" value="1"/>
</dbReference>
<feature type="domain" description="Beta-lactamase-related" evidence="2">
    <location>
        <begin position="49"/>
        <end position="435"/>
    </location>
</feature>
<proteinExistence type="predicted"/>
<dbReference type="OrthoDB" id="9808046at2"/>
<dbReference type="InterPro" id="IPR001466">
    <property type="entry name" value="Beta-lactam-related"/>
</dbReference>
<accession>A0A2P2E9Z1</accession>
<dbReference type="Proteomes" id="UP000245086">
    <property type="component" value="Unassembled WGS sequence"/>
</dbReference>
<organism evidence="3 4">
    <name type="scientific">Candidatus Phycosocius bacilliformis</name>
    <dbReference type="NCBI Taxonomy" id="1445552"/>
    <lineage>
        <taxon>Bacteria</taxon>
        <taxon>Pseudomonadati</taxon>
        <taxon>Pseudomonadota</taxon>
        <taxon>Alphaproteobacteria</taxon>
        <taxon>Caulobacterales</taxon>
        <taxon>Caulobacterales incertae sedis</taxon>
        <taxon>Candidatus Phycosocius</taxon>
    </lineage>
</organism>
<feature type="chain" id="PRO_5015142784" evidence="1">
    <location>
        <begin position="25"/>
        <end position="452"/>
    </location>
</feature>
<evidence type="ECO:0000313" key="4">
    <source>
        <dbReference type="Proteomes" id="UP000245086"/>
    </source>
</evidence>
<evidence type="ECO:0000313" key="3">
    <source>
        <dbReference type="EMBL" id="GBF57871.1"/>
    </source>
</evidence>
<dbReference type="InterPro" id="IPR012338">
    <property type="entry name" value="Beta-lactam/transpept-like"/>
</dbReference>
<keyword evidence="4" id="KW-1185">Reference proteome</keyword>
<evidence type="ECO:0000259" key="2">
    <source>
        <dbReference type="Pfam" id="PF00144"/>
    </source>
</evidence>
<dbReference type="Gene3D" id="3.40.710.10">
    <property type="entry name" value="DD-peptidase/beta-lactamase superfamily"/>
    <property type="match status" value="1"/>
</dbReference>
<dbReference type="PANTHER" id="PTHR43283">
    <property type="entry name" value="BETA-LACTAMASE-RELATED"/>
    <property type="match status" value="1"/>
</dbReference>
<feature type="signal peptide" evidence="1">
    <location>
        <begin position="1"/>
        <end position="24"/>
    </location>
</feature>
<comment type="caution">
    <text evidence="3">The sequence shown here is derived from an EMBL/GenBank/DDBJ whole genome shotgun (WGS) entry which is preliminary data.</text>
</comment>
<sequence length="452" mass="47936">MVKIKHVFAALIVSTALMSPGLIAAKETAKATATSPTPSVLPERIAAIRTVLQDGVDKQVASGFSAALVDSQGRMETTFVGLADIETGKPITKDTVFRIYSMTKPITAVAIMMLVEEGKVNLDAPVSTYIPSFAGAKVYESGDSLETLKTVPVNRPLTVRDLMRQSAGIAWWGNKTPVEKLYALNGIERAPAELVPGYTGPRAANLQEWADRVAATPLANQPGEAWTYGVAIDVLGRIVEVASGQSLGTFFKNRIFTPLGMTHTGFQVQPGDEANLANAYYASASSKPPTMTSHFVDLKEVPKHDALRPADPPAKSPFLSPPLLELGGAGLVSTLEDYVRFARMVAGKGQVDGVRLLSEASIAEMGRDQLDAKASTVLTKQGFSYGLGFGVVLDSNLYMTRAPVGTMLWGGAAGTQFWANPQTGEVGVLMTQSVGGYLGAYHTGFGRASHGK</sequence>
<reference evidence="3 4" key="1">
    <citation type="journal article" date="2018" name="Genome Announc.">
        <title>Draft Genome Sequence of "Candidatus Phycosocius bacilliformis," an Alphaproteobacterial Ectosymbiont of the Hydrocarbon-Producing Green Alga Botryococcus braunii.</title>
        <authorList>
            <person name="Tanabe Y."/>
            <person name="Yamaguchi H."/>
            <person name="Watanabe M.M."/>
        </authorList>
    </citation>
    <scope>NUCLEOTIDE SEQUENCE [LARGE SCALE GENOMIC DNA]</scope>
    <source>
        <strain evidence="3 4">BOTRYCO-2</strain>
    </source>
</reference>
<gene>
    <name evidence="3" type="primary">estB_2</name>
    <name evidence="3" type="ORF">PbB2_01541</name>
</gene>
<dbReference type="RefSeq" id="WP_108984745.1">
    <property type="nucleotide sequence ID" value="NZ_BFBR01000004.1"/>
</dbReference>
<evidence type="ECO:0000256" key="1">
    <source>
        <dbReference type="SAM" id="SignalP"/>
    </source>
</evidence>
<keyword evidence="1" id="KW-0732">Signal</keyword>
<dbReference type="EMBL" id="BFBR01000004">
    <property type="protein sequence ID" value="GBF57871.1"/>
    <property type="molecule type" value="Genomic_DNA"/>
</dbReference>
<dbReference type="SUPFAM" id="SSF56601">
    <property type="entry name" value="beta-lactamase/transpeptidase-like"/>
    <property type="match status" value="1"/>
</dbReference>
<dbReference type="AlphaFoldDB" id="A0A2P2E9Z1"/>
<protein>
    <submittedName>
        <fullName evidence="3">Esterase EstB</fullName>
    </submittedName>
</protein>
<dbReference type="Pfam" id="PF00144">
    <property type="entry name" value="Beta-lactamase"/>
    <property type="match status" value="1"/>
</dbReference>
<dbReference type="InterPro" id="IPR050789">
    <property type="entry name" value="Diverse_Enzym_Activities"/>
</dbReference>
<name>A0A2P2E9Z1_9PROT</name>